<evidence type="ECO:0000259" key="6">
    <source>
        <dbReference type="PROSITE" id="PS50929"/>
    </source>
</evidence>
<dbReference type="PANTHER" id="PTHR24221:SF645">
    <property type="entry name" value="LP14331P"/>
    <property type="match status" value="1"/>
</dbReference>
<proteinExistence type="predicted"/>
<evidence type="ECO:0000256" key="5">
    <source>
        <dbReference type="SAM" id="Phobius"/>
    </source>
</evidence>
<dbReference type="GO" id="GO:0016020">
    <property type="term" value="C:membrane"/>
    <property type="evidence" value="ECO:0007669"/>
    <property type="project" value="UniProtKB-SubCell"/>
</dbReference>
<evidence type="ECO:0000313" key="7">
    <source>
        <dbReference type="EMBL" id="CAL1536089.1"/>
    </source>
</evidence>
<organism evidence="7 8">
    <name type="scientific">Lymnaea stagnalis</name>
    <name type="common">Great pond snail</name>
    <name type="synonym">Helix stagnalis</name>
    <dbReference type="NCBI Taxonomy" id="6523"/>
    <lineage>
        <taxon>Eukaryota</taxon>
        <taxon>Metazoa</taxon>
        <taxon>Spiralia</taxon>
        <taxon>Lophotrochozoa</taxon>
        <taxon>Mollusca</taxon>
        <taxon>Gastropoda</taxon>
        <taxon>Heterobranchia</taxon>
        <taxon>Euthyneura</taxon>
        <taxon>Panpulmonata</taxon>
        <taxon>Hygrophila</taxon>
        <taxon>Lymnaeoidea</taxon>
        <taxon>Lymnaeidae</taxon>
        <taxon>Lymnaea</taxon>
    </lineage>
</organism>
<protein>
    <recommendedName>
        <fullName evidence="6">ABC transmembrane type-1 domain-containing protein</fullName>
    </recommendedName>
</protein>
<dbReference type="AlphaFoldDB" id="A0AAV2HRJ5"/>
<reference evidence="7 8" key="1">
    <citation type="submission" date="2024-04" db="EMBL/GenBank/DDBJ databases">
        <authorList>
            <consortium name="Genoscope - CEA"/>
            <person name="William W."/>
        </authorList>
    </citation>
    <scope>NUCLEOTIDE SEQUENCE [LARGE SCALE GENOMIC DNA]</scope>
</reference>
<evidence type="ECO:0000256" key="2">
    <source>
        <dbReference type="ARBA" id="ARBA00022692"/>
    </source>
</evidence>
<sequence length="116" mass="12636">ATEASQVQEAFTTTIGLLINSATILVLGLAFTFYFSWKLAFIFVCAAPIVIVSARVQQYLTLKIKGTSRKSIEIATAGALESISNIRSVASLTIEDKFYEQYASSLKKASHSMNGY</sequence>
<evidence type="ECO:0000256" key="3">
    <source>
        <dbReference type="ARBA" id="ARBA00022989"/>
    </source>
</evidence>
<keyword evidence="2 5" id="KW-0812">Transmembrane</keyword>
<dbReference type="GO" id="GO:0140359">
    <property type="term" value="F:ABC-type transporter activity"/>
    <property type="evidence" value="ECO:0007669"/>
    <property type="project" value="InterPro"/>
</dbReference>
<dbReference type="Pfam" id="PF00664">
    <property type="entry name" value="ABC_membrane"/>
    <property type="match status" value="1"/>
</dbReference>
<comment type="caution">
    <text evidence="7">The sequence shown here is derived from an EMBL/GenBank/DDBJ whole genome shotgun (WGS) entry which is preliminary data.</text>
</comment>
<keyword evidence="8" id="KW-1185">Reference proteome</keyword>
<dbReference type="Gene3D" id="1.20.1560.10">
    <property type="entry name" value="ABC transporter type 1, transmembrane domain"/>
    <property type="match status" value="1"/>
</dbReference>
<feature type="transmembrane region" description="Helical" evidence="5">
    <location>
        <begin position="41"/>
        <end position="62"/>
    </location>
</feature>
<dbReference type="Proteomes" id="UP001497497">
    <property type="component" value="Unassembled WGS sequence"/>
</dbReference>
<dbReference type="GO" id="GO:0005524">
    <property type="term" value="F:ATP binding"/>
    <property type="evidence" value="ECO:0007669"/>
    <property type="project" value="InterPro"/>
</dbReference>
<dbReference type="EMBL" id="CAXITT010000220">
    <property type="protein sequence ID" value="CAL1536089.1"/>
    <property type="molecule type" value="Genomic_DNA"/>
</dbReference>
<keyword evidence="3 5" id="KW-1133">Transmembrane helix</keyword>
<name>A0AAV2HRJ5_LYMST</name>
<feature type="transmembrane region" description="Helical" evidence="5">
    <location>
        <begin position="15"/>
        <end position="35"/>
    </location>
</feature>
<dbReference type="PANTHER" id="PTHR24221">
    <property type="entry name" value="ATP-BINDING CASSETTE SUB-FAMILY B"/>
    <property type="match status" value="1"/>
</dbReference>
<dbReference type="InterPro" id="IPR036640">
    <property type="entry name" value="ABC1_TM_sf"/>
</dbReference>
<comment type="subcellular location">
    <subcellularLocation>
        <location evidence="1">Membrane</location>
        <topology evidence="1">Multi-pass membrane protein</topology>
    </subcellularLocation>
</comment>
<evidence type="ECO:0000256" key="1">
    <source>
        <dbReference type="ARBA" id="ARBA00004141"/>
    </source>
</evidence>
<dbReference type="InterPro" id="IPR011527">
    <property type="entry name" value="ABC1_TM_dom"/>
</dbReference>
<feature type="non-terminal residue" evidence="7">
    <location>
        <position position="1"/>
    </location>
</feature>
<evidence type="ECO:0000256" key="4">
    <source>
        <dbReference type="ARBA" id="ARBA00023136"/>
    </source>
</evidence>
<gene>
    <name evidence="7" type="ORF">GSLYS_00010002001</name>
</gene>
<keyword evidence="4 5" id="KW-0472">Membrane</keyword>
<feature type="domain" description="ABC transmembrane type-1" evidence="6">
    <location>
        <begin position="1"/>
        <end position="116"/>
    </location>
</feature>
<evidence type="ECO:0000313" key="8">
    <source>
        <dbReference type="Proteomes" id="UP001497497"/>
    </source>
</evidence>
<feature type="non-terminal residue" evidence="7">
    <location>
        <position position="116"/>
    </location>
</feature>
<dbReference type="SUPFAM" id="SSF90123">
    <property type="entry name" value="ABC transporter transmembrane region"/>
    <property type="match status" value="1"/>
</dbReference>
<dbReference type="InterPro" id="IPR039421">
    <property type="entry name" value="Type_1_exporter"/>
</dbReference>
<dbReference type="PROSITE" id="PS50929">
    <property type="entry name" value="ABC_TM1F"/>
    <property type="match status" value="1"/>
</dbReference>
<accession>A0AAV2HRJ5</accession>